<dbReference type="OrthoDB" id="191139at2759"/>
<protein>
    <submittedName>
        <fullName evidence="4">Short-chain dehydrogenase/reductase, putative</fullName>
    </submittedName>
</protein>
<dbReference type="InterPro" id="IPR002347">
    <property type="entry name" value="SDR_fam"/>
</dbReference>
<accession>A0A088S0A5</accession>
<keyword evidence="3" id="KW-0472">Membrane</keyword>
<dbReference type="SUPFAM" id="SSF51735">
    <property type="entry name" value="NAD(P)-binding Rossmann-fold domains"/>
    <property type="match status" value="1"/>
</dbReference>
<dbReference type="InterPro" id="IPR036291">
    <property type="entry name" value="NAD(P)-bd_dom_sf"/>
</dbReference>
<organism evidence="4 5">
    <name type="scientific">Leishmania panamensis</name>
    <dbReference type="NCBI Taxonomy" id="5679"/>
    <lineage>
        <taxon>Eukaryota</taxon>
        <taxon>Discoba</taxon>
        <taxon>Euglenozoa</taxon>
        <taxon>Kinetoplastea</taxon>
        <taxon>Metakinetoplastina</taxon>
        <taxon>Trypanosomatida</taxon>
        <taxon>Trypanosomatidae</taxon>
        <taxon>Leishmaniinae</taxon>
        <taxon>Leishmania</taxon>
        <taxon>Leishmania guyanensis species complex</taxon>
    </lineage>
</organism>
<dbReference type="KEGG" id="lpan:LPMP_342020"/>
<dbReference type="PRINTS" id="PR00081">
    <property type="entry name" value="GDHRDH"/>
</dbReference>
<keyword evidence="2" id="KW-0560">Oxidoreductase</keyword>
<proteinExistence type="inferred from homology"/>
<evidence type="ECO:0000256" key="1">
    <source>
        <dbReference type="ARBA" id="ARBA00006484"/>
    </source>
</evidence>
<keyword evidence="3" id="KW-0812">Transmembrane</keyword>
<keyword evidence="5" id="KW-1185">Reference proteome</keyword>
<name>A0A088S0A5_LEIPA</name>
<dbReference type="Gene3D" id="3.40.50.720">
    <property type="entry name" value="NAD(P)-binding Rossmann-like Domain"/>
    <property type="match status" value="1"/>
</dbReference>
<feature type="transmembrane region" description="Helical" evidence="3">
    <location>
        <begin position="6"/>
        <end position="28"/>
    </location>
</feature>
<sequence length="485" mass="53480">MFHLFASEVAAFASMVLFVLMYGVFYFFDIGWAREPTAVDVFVLICSCIFACRTAAKGKVCQWPSGVDFTNRVALVVGATSGVGYSTAMQLAEHGWTVVLAARNIDRLLFSKKAIDRYLQRCNAKGSVKVLGTVDLRSDASIRAYVKDLAAVKAQLPVGLLIMAAGAMHRHLHFVGELEELRIGKASVAASSTAWRSIECMIAANAVGPYLFTQLMLPLLDETAERTSVTSRIVNVASSCHTFLGPGRQARYSPVEMIHGLDERAAEVLPGDDSGEAKKGKTARGPYYIRDYSWASFVGYYGLSKLCVMWNTRLLARQVATMRFIEKTAAKTPALRKPTMNPSPTDPAQNITATPETARQDQLKIFVACTHPGIITTYLYRDIFAPWMLDYLLYYPSLVFGKTWFESAQSTLKAAVEDTGMVQGGYYLCSGEYGPESGVNCVSAHTQSLTNMEEYRKWLMARVVPALKPESSDTGTRNQDEAFLH</sequence>
<dbReference type="GO" id="GO:0016491">
    <property type="term" value="F:oxidoreductase activity"/>
    <property type="evidence" value="ECO:0007669"/>
    <property type="project" value="UniProtKB-KW"/>
</dbReference>
<evidence type="ECO:0000256" key="2">
    <source>
        <dbReference type="ARBA" id="ARBA00023002"/>
    </source>
</evidence>
<dbReference type="Proteomes" id="UP000063063">
    <property type="component" value="Chromosome 34"/>
</dbReference>
<comment type="similarity">
    <text evidence="1">Belongs to the short-chain dehydrogenases/reductases (SDR) family.</text>
</comment>
<dbReference type="PANTHER" id="PTHR24320:SF152">
    <property type="entry name" value="SHORT-CHAIN DEHYDROGENASE_REDUCTASE FAMILY PROTEIN"/>
    <property type="match status" value="1"/>
</dbReference>
<evidence type="ECO:0000256" key="3">
    <source>
        <dbReference type="SAM" id="Phobius"/>
    </source>
</evidence>
<dbReference type="RefSeq" id="XP_010702628.1">
    <property type="nucleotide sequence ID" value="XM_010704326.1"/>
</dbReference>
<keyword evidence="3" id="KW-1133">Transmembrane helix</keyword>
<dbReference type="AlphaFoldDB" id="A0A088S0A5"/>
<dbReference type="eggNOG" id="KOG1208">
    <property type="taxonomic scope" value="Eukaryota"/>
</dbReference>
<reference evidence="4 5" key="1">
    <citation type="journal article" date="2015" name="Sci. Rep.">
        <title>The genome of Leishmania panamensis: insights into genomics of the L. (Viannia) subgenus.</title>
        <authorList>
            <person name="Llanes A."/>
            <person name="Restrepo C.M."/>
            <person name="Vecchio G.D."/>
            <person name="Anguizola F.J."/>
            <person name="Lleonart R."/>
        </authorList>
    </citation>
    <scope>NUCLEOTIDE SEQUENCE [LARGE SCALE GENOMIC DNA]</scope>
    <source>
        <strain evidence="4 5">MHOM/PA/94/PSC-1</strain>
    </source>
</reference>
<dbReference type="EMBL" id="CP009403">
    <property type="protein sequence ID" value="AIO01828.1"/>
    <property type="molecule type" value="Genomic_DNA"/>
</dbReference>
<dbReference type="GeneID" id="22578707"/>
<dbReference type="PANTHER" id="PTHR24320">
    <property type="entry name" value="RETINOL DEHYDROGENASE"/>
    <property type="match status" value="1"/>
</dbReference>
<dbReference type="VEuPathDB" id="TriTrypDB:LPMP_342020"/>
<dbReference type="VEuPathDB" id="TriTrypDB:LPAL13_340026400"/>
<dbReference type="Pfam" id="PF00106">
    <property type="entry name" value="adh_short"/>
    <property type="match status" value="1"/>
</dbReference>
<evidence type="ECO:0000313" key="5">
    <source>
        <dbReference type="Proteomes" id="UP000063063"/>
    </source>
</evidence>
<evidence type="ECO:0000313" key="4">
    <source>
        <dbReference type="EMBL" id="AIO01828.1"/>
    </source>
</evidence>
<gene>
    <name evidence="4" type="ORF">LPMP_342020</name>
</gene>